<accession>A0ABN7TEK1</accession>
<keyword evidence="2" id="KW-0479">Metal-binding</keyword>
<dbReference type="EMBL" id="OU015567">
    <property type="protein sequence ID" value="CAG5114020.1"/>
    <property type="molecule type" value="Genomic_DNA"/>
</dbReference>
<dbReference type="PANTHER" id="PTHR46144">
    <property type="entry name" value="ZINC FINGER PROTEIN 385B-LIKE"/>
    <property type="match status" value="1"/>
</dbReference>
<evidence type="ECO:0000256" key="4">
    <source>
        <dbReference type="ARBA" id="ARBA00022771"/>
    </source>
</evidence>
<evidence type="ECO:0000259" key="8">
    <source>
        <dbReference type="PROSITE" id="PS00028"/>
    </source>
</evidence>
<sequence length="310" mass="34572">MDSLNNRSLSTDCAQSQSSAAFSKASEATRSFHIQNRSPEQLLMSASEDDCCSSSIAPTVTTAGVGPGGDEKQHDEVARGHRVECAVCNVRLGPQAMTMHLQGKPHLKKVEHYLMEDSKLSWCPICSVPMSSLKQAYSHCMSKQHCEKLVRSQQSSQESNSHQQHSGGNKRKYHKRNDHQPAFVLEFALKERILANDRMRQNQHITGNPVRYNNNQNRGGNQNDYPGSSHPPPPPPLQKKQNKFACSVCQVTMNSQKQYENHMLSPRHINTKNSLEKVGGVGMANMALQQNMTISEAIGPKRPKFHDPYA</sequence>
<keyword evidence="5" id="KW-0862">Zinc</keyword>
<evidence type="ECO:0000256" key="2">
    <source>
        <dbReference type="ARBA" id="ARBA00022723"/>
    </source>
</evidence>
<name>A0ABN7TEK1_OIKDI</name>
<gene>
    <name evidence="9" type="ORF">OKIOD_LOCUS16867</name>
</gene>
<reference evidence="9 10" key="1">
    <citation type="submission" date="2021-04" db="EMBL/GenBank/DDBJ databases">
        <authorList>
            <person name="Bliznina A."/>
        </authorList>
    </citation>
    <scope>NUCLEOTIDE SEQUENCE [LARGE SCALE GENOMIC DNA]</scope>
</reference>
<protein>
    <submittedName>
        <fullName evidence="9">Oidioi.mRNA.OKI2018_I69.chr2.g8102.t1.cds</fullName>
    </submittedName>
</protein>
<keyword evidence="10" id="KW-1185">Reference proteome</keyword>
<dbReference type="SUPFAM" id="SSF57667">
    <property type="entry name" value="beta-beta-alpha zinc fingers"/>
    <property type="match status" value="2"/>
</dbReference>
<organism evidence="9 10">
    <name type="scientific">Oikopleura dioica</name>
    <name type="common">Tunicate</name>
    <dbReference type="NCBI Taxonomy" id="34765"/>
    <lineage>
        <taxon>Eukaryota</taxon>
        <taxon>Metazoa</taxon>
        <taxon>Chordata</taxon>
        <taxon>Tunicata</taxon>
        <taxon>Appendicularia</taxon>
        <taxon>Copelata</taxon>
        <taxon>Oikopleuridae</taxon>
        <taxon>Oikopleura</taxon>
    </lineage>
</organism>
<dbReference type="Proteomes" id="UP001158576">
    <property type="component" value="Chromosome 2"/>
</dbReference>
<proteinExistence type="predicted"/>
<dbReference type="InterPro" id="IPR003604">
    <property type="entry name" value="Matrin/U1-like-C_Znf_C2H2"/>
</dbReference>
<feature type="region of interest" description="Disordered" evidence="7">
    <location>
        <begin position="201"/>
        <end position="240"/>
    </location>
</feature>
<feature type="compositionally biased region" description="Low complexity" evidence="7">
    <location>
        <begin position="213"/>
        <end position="223"/>
    </location>
</feature>
<evidence type="ECO:0000256" key="7">
    <source>
        <dbReference type="SAM" id="MobiDB-lite"/>
    </source>
</evidence>
<keyword evidence="6" id="KW-0539">Nucleus</keyword>
<dbReference type="Gene3D" id="3.30.160.60">
    <property type="entry name" value="Classic Zinc Finger"/>
    <property type="match status" value="2"/>
</dbReference>
<dbReference type="InterPro" id="IPR051868">
    <property type="entry name" value="ZN346_ZMAT4"/>
</dbReference>
<feature type="domain" description="C2H2-type" evidence="8">
    <location>
        <begin position="246"/>
        <end position="268"/>
    </location>
</feature>
<dbReference type="SMART" id="SM00451">
    <property type="entry name" value="ZnF_U1"/>
    <property type="match status" value="3"/>
</dbReference>
<evidence type="ECO:0000256" key="3">
    <source>
        <dbReference type="ARBA" id="ARBA00022737"/>
    </source>
</evidence>
<evidence type="ECO:0000256" key="6">
    <source>
        <dbReference type="ARBA" id="ARBA00023242"/>
    </source>
</evidence>
<evidence type="ECO:0000313" key="9">
    <source>
        <dbReference type="EMBL" id="CAG5114020.1"/>
    </source>
</evidence>
<feature type="region of interest" description="Disordered" evidence="7">
    <location>
        <begin position="151"/>
        <end position="175"/>
    </location>
</feature>
<evidence type="ECO:0000313" key="10">
    <source>
        <dbReference type="Proteomes" id="UP001158576"/>
    </source>
</evidence>
<dbReference type="PROSITE" id="PS00028">
    <property type="entry name" value="ZINC_FINGER_C2H2_1"/>
    <property type="match status" value="1"/>
</dbReference>
<evidence type="ECO:0000256" key="5">
    <source>
        <dbReference type="ARBA" id="ARBA00022833"/>
    </source>
</evidence>
<keyword evidence="3" id="KW-0677">Repeat</keyword>
<dbReference type="PANTHER" id="PTHR46144:SF6">
    <property type="entry name" value="C2H2-TYPE DOMAIN-CONTAINING PROTEIN"/>
    <property type="match status" value="1"/>
</dbReference>
<evidence type="ECO:0000256" key="1">
    <source>
        <dbReference type="ARBA" id="ARBA00004123"/>
    </source>
</evidence>
<dbReference type="InterPro" id="IPR013087">
    <property type="entry name" value="Znf_C2H2_type"/>
</dbReference>
<dbReference type="InterPro" id="IPR036236">
    <property type="entry name" value="Znf_C2H2_sf"/>
</dbReference>
<comment type="subcellular location">
    <subcellularLocation>
        <location evidence="1">Nucleus</location>
    </subcellularLocation>
</comment>
<keyword evidence="4" id="KW-0863">Zinc-finger</keyword>
<dbReference type="Pfam" id="PF12874">
    <property type="entry name" value="zf-met"/>
    <property type="match status" value="1"/>
</dbReference>
<feature type="compositionally biased region" description="Low complexity" evidence="7">
    <location>
        <begin position="152"/>
        <end position="166"/>
    </location>
</feature>